<organism evidence="3 4">
    <name type="scientific">Limnochorda pilosa</name>
    <dbReference type="NCBI Taxonomy" id="1555112"/>
    <lineage>
        <taxon>Bacteria</taxon>
        <taxon>Bacillati</taxon>
        <taxon>Bacillota</taxon>
        <taxon>Limnochordia</taxon>
        <taxon>Limnochordales</taxon>
        <taxon>Limnochordaceae</taxon>
        <taxon>Limnochorda</taxon>
    </lineage>
</organism>
<gene>
    <name evidence="3" type="ORF">LIP_0347</name>
</gene>
<dbReference type="Gene3D" id="2.40.128.110">
    <property type="entry name" value="Lipid/polyisoprenoid-binding, YceI-like"/>
    <property type="match status" value="1"/>
</dbReference>
<dbReference type="InterPro" id="IPR007372">
    <property type="entry name" value="Lipid/polyisoprenoid-bd_YceI"/>
</dbReference>
<reference evidence="4" key="2">
    <citation type="journal article" date="2016" name="Int. J. Syst. Evol. Microbiol.">
        <title>Complete genome sequence and cell structure of Limnochorda pilosa, a Gram-negative spore-former within the phylum Firmicutes.</title>
        <authorList>
            <person name="Watanabe M."/>
            <person name="Kojima H."/>
            <person name="Fukui M."/>
        </authorList>
    </citation>
    <scope>NUCLEOTIDE SEQUENCE [LARGE SCALE GENOMIC DNA]</scope>
    <source>
        <strain evidence="4">HC45</strain>
    </source>
</reference>
<evidence type="ECO:0000313" key="4">
    <source>
        <dbReference type="Proteomes" id="UP000065807"/>
    </source>
</evidence>
<accession>A0A0K2SHB9</accession>
<protein>
    <recommendedName>
        <fullName evidence="2">Lipid/polyisoprenoid-binding YceI-like domain-containing protein</fullName>
    </recommendedName>
</protein>
<sequence>MPSESRALYRVGETFLRFDRPGVAVGVTQAISGELSMDVEQSTEGVFGMVRVDLSELTSDEPRRDRAIREQWLQSAQFPIAEFRPTGLELHAPYQDGQELPVTVHGELTIRNLTRPTAWTGSLILEGDTLRSTVTTQIRMTEYGFEPPSVLGVLRAEDEASIEVEIVARRDDS</sequence>
<dbReference type="EMBL" id="AP014924">
    <property type="protein sequence ID" value="BAS26204.1"/>
    <property type="molecule type" value="Genomic_DNA"/>
</dbReference>
<name>A0A0K2SHB9_LIMPI</name>
<keyword evidence="4" id="KW-1185">Reference proteome</keyword>
<dbReference type="InterPro" id="IPR036761">
    <property type="entry name" value="TTHA0802/YceI-like_sf"/>
</dbReference>
<dbReference type="AlphaFoldDB" id="A0A0K2SHB9"/>
<dbReference type="Pfam" id="PF04264">
    <property type="entry name" value="YceI"/>
    <property type="match status" value="1"/>
</dbReference>
<dbReference type="KEGG" id="lpil:LIP_0347"/>
<dbReference type="PANTHER" id="PTHR34406:SF1">
    <property type="entry name" value="PROTEIN YCEI"/>
    <property type="match status" value="1"/>
</dbReference>
<comment type="similarity">
    <text evidence="1">Belongs to the UPF0312 family.</text>
</comment>
<dbReference type="SUPFAM" id="SSF101874">
    <property type="entry name" value="YceI-like"/>
    <property type="match status" value="1"/>
</dbReference>
<dbReference type="Proteomes" id="UP000065807">
    <property type="component" value="Chromosome"/>
</dbReference>
<evidence type="ECO:0000313" key="3">
    <source>
        <dbReference type="EMBL" id="BAS26204.1"/>
    </source>
</evidence>
<dbReference type="PANTHER" id="PTHR34406">
    <property type="entry name" value="PROTEIN YCEI"/>
    <property type="match status" value="1"/>
</dbReference>
<evidence type="ECO:0000256" key="1">
    <source>
        <dbReference type="ARBA" id="ARBA00008812"/>
    </source>
</evidence>
<feature type="domain" description="Lipid/polyisoprenoid-binding YceI-like" evidence="2">
    <location>
        <begin position="8"/>
        <end position="169"/>
    </location>
</feature>
<proteinExistence type="inferred from homology"/>
<dbReference type="STRING" id="1555112.LIP_0347"/>
<dbReference type="SMART" id="SM00867">
    <property type="entry name" value="YceI"/>
    <property type="match status" value="1"/>
</dbReference>
<evidence type="ECO:0000259" key="2">
    <source>
        <dbReference type="SMART" id="SM00867"/>
    </source>
</evidence>
<reference evidence="4" key="1">
    <citation type="submission" date="2015-07" db="EMBL/GenBank/DDBJ databases">
        <title>Complete genome sequence and phylogenetic analysis of Limnochorda pilosa.</title>
        <authorList>
            <person name="Watanabe M."/>
            <person name="Kojima H."/>
            <person name="Fukui M."/>
        </authorList>
    </citation>
    <scope>NUCLEOTIDE SEQUENCE [LARGE SCALE GENOMIC DNA]</scope>
    <source>
        <strain evidence="4">HC45</strain>
    </source>
</reference>